<evidence type="ECO:0000256" key="7">
    <source>
        <dbReference type="ARBA" id="ARBA00023160"/>
    </source>
</evidence>
<dbReference type="Pfam" id="PF01648">
    <property type="entry name" value="ACPS"/>
    <property type="match status" value="1"/>
</dbReference>
<evidence type="ECO:0000256" key="5">
    <source>
        <dbReference type="ARBA" id="ARBA00022842"/>
    </source>
</evidence>
<evidence type="ECO:0000313" key="10">
    <source>
        <dbReference type="EMBL" id="OYN87608.1"/>
    </source>
</evidence>
<comment type="subcellular location">
    <subcellularLocation>
        <location evidence="8">Cytoplasm</location>
    </subcellularLocation>
</comment>
<dbReference type="EC" id="2.7.8.7" evidence="8"/>
<feature type="domain" description="4'-phosphopantetheinyl transferase" evidence="9">
    <location>
        <begin position="4"/>
        <end position="88"/>
    </location>
</feature>
<dbReference type="AlphaFoldDB" id="A0A255E7P5"/>
<dbReference type="RefSeq" id="WP_094450830.1">
    <property type="nucleotide sequence ID" value="NZ_NMVI01000016.1"/>
</dbReference>
<feature type="binding site" evidence="8">
    <location>
        <position position="50"/>
    </location>
    <ligand>
        <name>Mg(2+)</name>
        <dbReference type="ChEBI" id="CHEBI:18420"/>
    </ligand>
</feature>
<sequence length="125" mass="13176">MIVGIGVDLCQVSRLEAALTRRPGLADRLFTSAEQERPTHSLAGAFAAKEALAKSLGAPGLRWLDCEVVREESGQPRFRVTGGVAQRVADLGIDSIHLSISHDAGAAVAMVVCERLSVGEDTSHA</sequence>
<dbReference type="GO" id="GO:0005737">
    <property type="term" value="C:cytoplasm"/>
    <property type="evidence" value="ECO:0007669"/>
    <property type="project" value="UniProtKB-SubCell"/>
</dbReference>
<keyword evidence="6 8" id="KW-0443">Lipid metabolism</keyword>
<dbReference type="GO" id="GO:0006633">
    <property type="term" value="P:fatty acid biosynthetic process"/>
    <property type="evidence" value="ECO:0007669"/>
    <property type="project" value="UniProtKB-UniRule"/>
</dbReference>
<evidence type="ECO:0000313" key="11">
    <source>
        <dbReference type="Proteomes" id="UP000216533"/>
    </source>
</evidence>
<dbReference type="InterPro" id="IPR008278">
    <property type="entry name" value="4-PPantetheinyl_Trfase_dom"/>
</dbReference>
<accession>A0A255E7P5</accession>
<dbReference type="HAMAP" id="MF_00101">
    <property type="entry name" value="AcpS"/>
    <property type="match status" value="1"/>
</dbReference>
<organism evidence="10 11">
    <name type="scientific">Parenemella sanctibonifatiensis</name>
    <dbReference type="NCBI Taxonomy" id="2016505"/>
    <lineage>
        <taxon>Bacteria</taxon>
        <taxon>Bacillati</taxon>
        <taxon>Actinomycetota</taxon>
        <taxon>Actinomycetes</taxon>
        <taxon>Propionibacteriales</taxon>
        <taxon>Propionibacteriaceae</taxon>
        <taxon>Parenemella</taxon>
    </lineage>
</organism>
<evidence type="ECO:0000256" key="1">
    <source>
        <dbReference type="ARBA" id="ARBA00022516"/>
    </source>
</evidence>
<keyword evidence="1 8" id="KW-0444">Lipid biosynthesis</keyword>
<dbReference type="SUPFAM" id="SSF56214">
    <property type="entry name" value="4'-phosphopantetheinyl transferase"/>
    <property type="match status" value="1"/>
</dbReference>
<comment type="function">
    <text evidence="8">Transfers the 4'-phosphopantetheine moiety from coenzyme A to a Ser of acyl-carrier-protein.</text>
</comment>
<comment type="similarity">
    <text evidence="8">Belongs to the P-Pant transferase superfamily. AcpS family.</text>
</comment>
<evidence type="ECO:0000256" key="8">
    <source>
        <dbReference type="HAMAP-Rule" id="MF_00101"/>
    </source>
</evidence>
<comment type="cofactor">
    <cofactor evidence="8">
        <name>Mg(2+)</name>
        <dbReference type="ChEBI" id="CHEBI:18420"/>
    </cofactor>
</comment>
<evidence type="ECO:0000259" key="9">
    <source>
        <dbReference type="Pfam" id="PF01648"/>
    </source>
</evidence>
<evidence type="ECO:0000256" key="3">
    <source>
        <dbReference type="ARBA" id="ARBA00022723"/>
    </source>
</evidence>
<keyword evidence="4 8" id="KW-0276">Fatty acid metabolism</keyword>
<dbReference type="Gene3D" id="3.90.470.20">
    <property type="entry name" value="4'-phosphopantetheinyl transferase domain"/>
    <property type="match status" value="1"/>
</dbReference>
<keyword evidence="2 8" id="KW-0808">Transferase</keyword>
<dbReference type="EMBL" id="NMVI01000016">
    <property type="protein sequence ID" value="OYN87608.1"/>
    <property type="molecule type" value="Genomic_DNA"/>
</dbReference>
<gene>
    <name evidence="8" type="primary">acpS</name>
    <name evidence="10" type="ORF">CGZ92_07880</name>
</gene>
<keyword evidence="3 8" id="KW-0479">Metal-binding</keyword>
<keyword evidence="7 8" id="KW-0275">Fatty acid biosynthesis</keyword>
<evidence type="ECO:0000256" key="6">
    <source>
        <dbReference type="ARBA" id="ARBA00023098"/>
    </source>
</evidence>
<dbReference type="NCBIfam" id="TIGR00516">
    <property type="entry name" value="acpS"/>
    <property type="match status" value="1"/>
</dbReference>
<dbReference type="InterPro" id="IPR004568">
    <property type="entry name" value="Ppantetheine-prot_Trfase_dom"/>
</dbReference>
<dbReference type="Proteomes" id="UP000216533">
    <property type="component" value="Unassembled WGS sequence"/>
</dbReference>
<keyword evidence="8" id="KW-0963">Cytoplasm</keyword>
<keyword evidence="5 8" id="KW-0460">Magnesium</keyword>
<comment type="catalytic activity">
    <reaction evidence="8">
        <text>apo-[ACP] + CoA = holo-[ACP] + adenosine 3',5'-bisphosphate + H(+)</text>
        <dbReference type="Rhea" id="RHEA:12068"/>
        <dbReference type="Rhea" id="RHEA-COMP:9685"/>
        <dbReference type="Rhea" id="RHEA-COMP:9690"/>
        <dbReference type="ChEBI" id="CHEBI:15378"/>
        <dbReference type="ChEBI" id="CHEBI:29999"/>
        <dbReference type="ChEBI" id="CHEBI:57287"/>
        <dbReference type="ChEBI" id="CHEBI:58343"/>
        <dbReference type="ChEBI" id="CHEBI:64479"/>
        <dbReference type="EC" id="2.7.8.7"/>
    </reaction>
</comment>
<proteinExistence type="inferred from homology"/>
<reference evidence="10 11" key="1">
    <citation type="submission" date="2017-07" db="EMBL/GenBank/DDBJ databases">
        <title>Draft whole genome sequences of clinical Proprionibacteriaceae strains.</title>
        <authorList>
            <person name="Bernier A.-M."/>
            <person name="Bernard K."/>
            <person name="Domingo M.-C."/>
        </authorList>
    </citation>
    <scope>NUCLEOTIDE SEQUENCE [LARGE SCALE GENOMIC DNA]</scope>
    <source>
        <strain evidence="10 11">NML 160184</strain>
    </source>
</reference>
<dbReference type="GO" id="GO:0000287">
    <property type="term" value="F:magnesium ion binding"/>
    <property type="evidence" value="ECO:0007669"/>
    <property type="project" value="UniProtKB-UniRule"/>
</dbReference>
<dbReference type="NCBIfam" id="NF000832">
    <property type="entry name" value="PRK00070.3-2"/>
    <property type="match status" value="1"/>
</dbReference>
<feature type="binding site" evidence="8">
    <location>
        <position position="8"/>
    </location>
    <ligand>
        <name>Mg(2+)</name>
        <dbReference type="ChEBI" id="CHEBI:18420"/>
    </ligand>
</feature>
<dbReference type="InterPro" id="IPR002582">
    <property type="entry name" value="ACPS"/>
</dbReference>
<name>A0A255E7P5_9ACTN</name>
<dbReference type="GO" id="GO:0008897">
    <property type="term" value="F:holo-[acyl-carrier-protein] synthase activity"/>
    <property type="evidence" value="ECO:0007669"/>
    <property type="project" value="UniProtKB-UniRule"/>
</dbReference>
<dbReference type="InterPro" id="IPR037143">
    <property type="entry name" value="4-PPantetheinyl_Trfase_dom_sf"/>
</dbReference>
<dbReference type="NCBIfam" id="TIGR00556">
    <property type="entry name" value="pantethn_trn"/>
    <property type="match status" value="1"/>
</dbReference>
<evidence type="ECO:0000256" key="4">
    <source>
        <dbReference type="ARBA" id="ARBA00022832"/>
    </source>
</evidence>
<evidence type="ECO:0000256" key="2">
    <source>
        <dbReference type="ARBA" id="ARBA00022679"/>
    </source>
</evidence>
<comment type="caution">
    <text evidence="10">The sequence shown here is derived from an EMBL/GenBank/DDBJ whole genome shotgun (WGS) entry which is preliminary data.</text>
</comment>
<protein>
    <recommendedName>
        <fullName evidence="8">Holo-[acyl-carrier-protein] synthase</fullName>
        <shortName evidence="8">Holo-ACP synthase</shortName>
        <ecNumber evidence="8">2.7.8.7</ecNumber>
    </recommendedName>
    <alternativeName>
        <fullName evidence="8">4'-phosphopantetheinyl transferase AcpS</fullName>
    </alternativeName>
</protein>